<feature type="domain" description="N-end rule aminoacyl transferase C-terminal" evidence="1">
    <location>
        <begin position="114"/>
        <end position="209"/>
    </location>
</feature>
<dbReference type="GO" id="GO:0004057">
    <property type="term" value="F:arginyl-tRNA--protein transferase activity"/>
    <property type="evidence" value="ECO:0007669"/>
    <property type="project" value="UniProtKB-EC"/>
</dbReference>
<comment type="caution">
    <text evidence="2">The sequence shown here is derived from an EMBL/GenBank/DDBJ whole genome shotgun (WGS) entry which is preliminary data.</text>
</comment>
<keyword evidence="3" id="KW-1185">Reference proteome</keyword>
<evidence type="ECO:0000313" key="3">
    <source>
        <dbReference type="Proteomes" id="UP000537126"/>
    </source>
</evidence>
<dbReference type="EMBL" id="JAASRN010000002">
    <property type="protein sequence ID" value="NIK73617.1"/>
    <property type="molecule type" value="Genomic_DNA"/>
</dbReference>
<evidence type="ECO:0000313" key="2">
    <source>
        <dbReference type="EMBL" id="NIK73617.1"/>
    </source>
</evidence>
<dbReference type="InterPro" id="IPR030700">
    <property type="entry name" value="N-end_Aminoacyl_Trfase"/>
</dbReference>
<dbReference type="AlphaFoldDB" id="A0A846MQS0"/>
<protein>
    <submittedName>
        <fullName evidence="2">Arginine-tRNA-protein transferase</fullName>
        <ecNumber evidence="2">2.3.2.8</ecNumber>
    </submittedName>
</protein>
<dbReference type="SUPFAM" id="SSF55729">
    <property type="entry name" value="Acyl-CoA N-acyltransferases (Nat)"/>
    <property type="match status" value="1"/>
</dbReference>
<dbReference type="PANTHER" id="PTHR21367:SF1">
    <property type="entry name" value="ARGINYL-TRNA--PROTEIN TRANSFERASE 1"/>
    <property type="match status" value="1"/>
</dbReference>
<proteinExistence type="predicted"/>
<sequence length="374" mass="44947">MIQNIFFDIEVPEFADSLWLDNYLEEGWFRSSRMMLRSNVLCVEGELLETINIRYNLRDYEYPKRLRKLMRRNHRLFRHEVRPARITKRRRCMYKEHIKRFKGMVVPTLDAFMAGSFHEYSPFNTMEVTVYDGRRVVAVSYFDVGMRAIASILGFFDPAYSRYSLGIYTMLLEIEWARQHQIQYYYPGYILDAHPLFDYKLRLGQAEVYDWNRHWVPFDPSMREHTLAAAIRSKHHLLREQLERHAVFYDAFSYPLAYLGYLQIPLSGESVLFQSLNFVRDFAFFYLGVDKDENFWVVAYDPLKKLYHIAAVRYFQLNSFLEKAMYIHVEESPNTLLDILYYQEFYYLGEEAEQVALQAKQLQKELSLNFFKKP</sequence>
<dbReference type="EC" id="2.3.2.8" evidence="2"/>
<dbReference type="GO" id="GO:0005737">
    <property type="term" value="C:cytoplasm"/>
    <property type="evidence" value="ECO:0007669"/>
    <property type="project" value="TreeGrafter"/>
</dbReference>
<dbReference type="PANTHER" id="PTHR21367">
    <property type="entry name" value="ARGININE-TRNA-PROTEIN TRANSFERASE 1"/>
    <property type="match status" value="1"/>
</dbReference>
<dbReference type="Pfam" id="PF04377">
    <property type="entry name" value="ATE_C"/>
    <property type="match status" value="1"/>
</dbReference>
<name>A0A846MQS0_9BACT</name>
<dbReference type="InterPro" id="IPR007472">
    <property type="entry name" value="N-end_Aminoacyl_Trfase_C"/>
</dbReference>
<organism evidence="2 3">
    <name type="scientific">Thermonema lapsum</name>
    <dbReference type="NCBI Taxonomy" id="28195"/>
    <lineage>
        <taxon>Bacteria</taxon>
        <taxon>Pseudomonadati</taxon>
        <taxon>Bacteroidota</taxon>
        <taxon>Cytophagia</taxon>
        <taxon>Cytophagales</taxon>
        <taxon>Thermonemataceae</taxon>
        <taxon>Thermonema</taxon>
    </lineage>
</organism>
<gene>
    <name evidence="2" type="ORF">FHS56_001130</name>
</gene>
<dbReference type="RefSeq" id="WP_166918897.1">
    <property type="nucleotide sequence ID" value="NZ_JAASRN010000002.1"/>
</dbReference>
<dbReference type="InterPro" id="IPR016181">
    <property type="entry name" value="Acyl_CoA_acyltransferase"/>
</dbReference>
<accession>A0A846MQS0</accession>
<keyword evidence="2" id="KW-0012">Acyltransferase</keyword>
<dbReference type="Proteomes" id="UP000537126">
    <property type="component" value="Unassembled WGS sequence"/>
</dbReference>
<evidence type="ECO:0000259" key="1">
    <source>
        <dbReference type="Pfam" id="PF04377"/>
    </source>
</evidence>
<reference evidence="2 3" key="1">
    <citation type="submission" date="2020-03" db="EMBL/GenBank/DDBJ databases">
        <title>Genomic Encyclopedia of Type Strains, Phase IV (KMG-IV): sequencing the most valuable type-strain genomes for metagenomic binning, comparative biology and taxonomic classification.</title>
        <authorList>
            <person name="Goeker M."/>
        </authorList>
    </citation>
    <scope>NUCLEOTIDE SEQUENCE [LARGE SCALE GENOMIC DNA]</scope>
    <source>
        <strain evidence="2 3">DSM 5718</strain>
    </source>
</reference>
<keyword evidence="2" id="KW-0808">Transferase</keyword>